<dbReference type="AlphaFoldDB" id="A0AAN6XYY0"/>
<organism evidence="1 2">
    <name type="scientific">Rhypophila decipiens</name>
    <dbReference type="NCBI Taxonomy" id="261697"/>
    <lineage>
        <taxon>Eukaryota</taxon>
        <taxon>Fungi</taxon>
        <taxon>Dikarya</taxon>
        <taxon>Ascomycota</taxon>
        <taxon>Pezizomycotina</taxon>
        <taxon>Sordariomycetes</taxon>
        <taxon>Sordariomycetidae</taxon>
        <taxon>Sordariales</taxon>
        <taxon>Naviculisporaceae</taxon>
        <taxon>Rhypophila</taxon>
    </lineage>
</organism>
<dbReference type="SFLD" id="SFLDG01129">
    <property type="entry name" value="C1.5:_HAD__Beta-PGM__Phosphata"/>
    <property type="match status" value="1"/>
</dbReference>
<dbReference type="NCBIfam" id="TIGR01685">
    <property type="entry name" value="MDP-1"/>
    <property type="match status" value="1"/>
</dbReference>
<evidence type="ECO:0000313" key="2">
    <source>
        <dbReference type="Proteomes" id="UP001301769"/>
    </source>
</evidence>
<dbReference type="PANTHER" id="PTHR17901:SF14">
    <property type="entry name" value="MAGNESIUM-DEPENDENT PHOSPHATASE 1"/>
    <property type="match status" value="1"/>
</dbReference>
<dbReference type="InterPro" id="IPR010036">
    <property type="entry name" value="MDP_1_eu_arc"/>
</dbReference>
<dbReference type="Gene3D" id="3.40.50.1000">
    <property type="entry name" value="HAD superfamily/HAD-like"/>
    <property type="match status" value="1"/>
</dbReference>
<dbReference type="InterPro" id="IPR023214">
    <property type="entry name" value="HAD_sf"/>
</dbReference>
<dbReference type="InterPro" id="IPR010033">
    <property type="entry name" value="HAD_SF_ppase_IIIC"/>
</dbReference>
<accession>A0AAN6XYY0</accession>
<evidence type="ECO:0000313" key="1">
    <source>
        <dbReference type="EMBL" id="KAK4208160.1"/>
    </source>
</evidence>
<comment type="caution">
    <text evidence="1">The sequence shown here is derived from an EMBL/GenBank/DDBJ whole genome shotgun (WGS) entry which is preliminary data.</text>
</comment>
<proteinExistence type="predicted"/>
<dbReference type="SUPFAM" id="SSF56784">
    <property type="entry name" value="HAD-like"/>
    <property type="match status" value="1"/>
</dbReference>
<reference evidence="1" key="2">
    <citation type="submission" date="2023-05" db="EMBL/GenBank/DDBJ databases">
        <authorList>
            <consortium name="Lawrence Berkeley National Laboratory"/>
            <person name="Steindorff A."/>
            <person name="Hensen N."/>
            <person name="Bonometti L."/>
            <person name="Westerberg I."/>
            <person name="Brannstrom I.O."/>
            <person name="Guillou S."/>
            <person name="Cros-Aarteil S."/>
            <person name="Calhoun S."/>
            <person name="Haridas S."/>
            <person name="Kuo A."/>
            <person name="Mondo S."/>
            <person name="Pangilinan J."/>
            <person name="Riley R."/>
            <person name="Labutti K."/>
            <person name="Andreopoulos B."/>
            <person name="Lipzen A."/>
            <person name="Chen C."/>
            <person name="Yanf M."/>
            <person name="Daum C."/>
            <person name="Ng V."/>
            <person name="Clum A."/>
            <person name="Ohm R."/>
            <person name="Martin F."/>
            <person name="Silar P."/>
            <person name="Natvig D."/>
            <person name="Lalanne C."/>
            <person name="Gautier V."/>
            <person name="Ament-Velasquez S.L."/>
            <person name="Kruys A."/>
            <person name="Hutchinson M.I."/>
            <person name="Powell A.J."/>
            <person name="Barry K."/>
            <person name="Miller A.N."/>
            <person name="Grigoriev I.V."/>
            <person name="Debuchy R."/>
            <person name="Gladieux P."/>
            <person name="Thoren M.H."/>
            <person name="Johannesson H."/>
        </authorList>
    </citation>
    <scope>NUCLEOTIDE SEQUENCE</scope>
    <source>
        <strain evidence="1">PSN293</strain>
    </source>
</reference>
<dbReference type="Proteomes" id="UP001301769">
    <property type="component" value="Unassembled WGS sequence"/>
</dbReference>
<dbReference type="SFLD" id="SFLDG01131">
    <property type="entry name" value="C1.5.2:_MDP_Like"/>
    <property type="match status" value="1"/>
</dbReference>
<protein>
    <submittedName>
        <fullName evidence="1">Magnesium-dependent phosphatase-1</fullName>
    </submittedName>
</protein>
<dbReference type="PANTHER" id="PTHR17901">
    <property type="entry name" value="MAGNESIUM-DEPENDENT PHOSPHATASE 1 MDP1"/>
    <property type="match status" value="1"/>
</dbReference>
<dbReference type="EMBL" id="MU858255">
    <property type="protein sequence ID" value="KAK4208160.1"/>
    <property type="molecule type" value="Genomic_DNA"/>
</dbReference>
<reference evidence="1" key="1">
    <citation type="journal article" date="2023" name="Mol. Phylogenet. Evol.">
        <title>Genome-scale phylogeny and comparative genomics of the fungal order Sordariales.</title>
        <authorList>
            <person name="Hensen N."/>
            <person name="Bonometti L."/>
            <person name="Westerberg I."/>
            <person name="Brannstrom I.O."/>
            <person name="Guillou S."/>
            <person name="Cros-Aarteil S."/>
            <person name="Calhoun S."/>
            <person name="Haridas S."/>
            <person name="Kuo A."/>
            <person name="Mondo S."/>
            <person name="Pangilinan J."/>
            <person name="Riley R."/>
            <person name="LaButti K."/>
            <person name="Andreopoulos B."/>
            <person name="Lipzen A."/>
            <person name="Chen C."/>
            <person name="Yan M."/>
            <person name="Daum C."/>
            <person name="Ng V."/>
            <person name="Clum A."/>
            <person name="Steindorff A."/>
            <person name="Ohm R.A."/>
            <person name="Martin F."/>
            <person name="Silar P."/>
            <person name="Natvig D.O."/>
            <person name="Lalanne C."/>
            <person name="Gautier V."/>
            <person name="Ament-Velasquez S.L."/>
            <person name="Kruys A."/>
            <person name="Hutchinson M.I."/>
            <person name="Powell A.J."/>
            <person name="Barry K."/>
            <person name="Miller A.N."/>
            <person name="Grigoriev I.V."/>
            <person name="Debuchy R."/>
            <person name="Gladieux P."/>
            <person name="Hiltunen Thoren M."/>
            <person name="Johannesson H."/>
        </authorList>
    </citation>
    <scope>NUCLEOTIDE SEQUENCE</scope>
    <source>
        <strain evidence="1">PSN293</strain>
    </source>
</reference>
<dbReference type="Pfam" id="PF12689">
    <property type="entry name" value="Acid_PPase"/>
    <property type="match status" value="1"/>
</dbReference>
<keyword evidence="2" id="KW-1185">Reference proteome</keyword>
<dbReference type="GO" id="GO:0003993">
    <property type="term" value="F:acid phosphatase activity"/>
    <property type="evidence" value="ECO:0007669"/>
    <property type="project" value="TreeGrafter"/>
</dbReference>
<dbReference type="SFLD" id="SFLDS00003">
    <property type="entry name" value="Haloacid_Dehalogenase"/>
    <property type="match status" value="1"/>
</dbReference>
<name>A0AAN6XYY0_9PEZI</name>
<dbReference type="InterPro" id="IPR036412">
    <property type="entry name" value="HAD-like_sf"/>
</dbReference>
<gene>
    <name evidence="1" type="ORF">QBC37DRAFT_432341</name>
</gene>
<dbReference type="NCBIfam" id="TIGR01681">
    <property type="entry name" value="HAD-SF-IIIC"/>
    <property type="match status" value="1"/>
</dbReference>
<sequence length="233" mass="25869">MPKKLSKGGRNSFSLEASSSQLSGASQAALPEWARDSLPLPRLIVLDLDYTLWPFYSDIHVATPIKSVPNSNHLALTDRNGERFSLFPDAPHILNLLSHLGIRLAVASKSPVGDLCREMLKTLRLPAQLQHRISDETAAPVKGSSGGGGTKGRKTIEIFDGGLEIYEGTKLRHFEVIGKRMGIPFNEMLFFDDERPNFEVESLGVTMRLVGNKGLSWDELEKGIQKWRVNRGY</sequence>